<feature type="compositionally biased region" description="Low complexity" evidence="1">
    <location>
        <begin position="46"/>
        <end position="62"/>
    </location>
</feature>
<evidence type="ECO:0000256" key="1">
    <source>
        <dbReference type="SAM" id="MobiDB-lite"/>
    </source>
</evidence>
<gene>
    <name evidence="2" type="ORF">AaeL_AAEL009140</name>
</gene>
<accession>A0A1S4FLS4</accession>
<dbReference type="EMBL" id="CH477557">
    <property type="protein sequence ID" value="EAT39022.1"/>
    <property type="molecule type" value="Genomic_DNA"/>
</dbReference>
<feature type="compositionally biased region" description="Low complexity" evidence="1">
    <location>
        <begin position="119"/>
        <end position="129"/>
    </location>
</feature>
<protein>
    <submittedName>
        <fullName evidence="2">AAEL009140-PA</fullName>
    </submittedName>
</protein>
<evidence type="ECO:0000313" key="2">
    <source>
        <dbReference type="EMBL" id="EAT39022.1"/>
    </source>
</evidence>
<proteinExistence type="predicted"/>
<organism evidence="2 3">
    <name type="scientific">Aedes aegypti</name>
    <name type="common">Yellowfever mosquito</name>
    <name type="synonym">Culex aegypti</name>
    <dbReference type="NCBI Taxonomy" id="7159"/>
    <lineage>
        <taxon>Eukaryota</taxon>
        <taxon>Metazoa</taxon>
        <taxon>Ecdysozoa</taxon>
        <taxon>Arthropoda</taxon>
        <taxon>Hexapoda</taxon>
        <taxon>Insecta</taxon>
        <taxon>Pterygota</taxon>
        <taxon>Neoptera</taxon>
        <taxon>Endopterygota</taxon>
        <taxon>Diptera</taxon>
        <taxon>Nematocera</taxon>
        <taxon>Culicoidea</taxon>
        <taxon>Culicidae</taxon>
        <taxon>Culicinae</taxon>
        <taxon>Aedini</taxon>
        <taxon>Aedes</taxon>
        <taxon>Stegomyia</taxon>
    </lineage>
</organism>
<feature type="compositionally biased region" description="Low complexity" evidence="1">
    <location>
        <begin position="72"/>
        <end position="97"/>
    </location>
</feature>
<sequence length="194" mass="20396">MQPDDLSMPRGDSKIKEKLNLHVKKRLQETAKSSTKTEPPTPPPSSTSSAGSLTTPGPSPGSKTKKQKTKHSQQSSATATSTSSNSSFNLSGGSSSSKAPTVTAEHLMLSPGALGGGNSNDTTNSSFNSVDLDPDANLSNDGQATEKSSPGGSGKATPKADIFTMILNEKKNSLMRDPEVIKFFRDLMDKRDKP</sequence>
<dbReference type="OrthoDB" id="7992758at2759"/>
<feature type="compositionally biased region" description="Basic and acidic residues" evidence="1">
    <location>
        <begin position="11"/>
        <end position="20"/>
    </location>
</feature>
<reference evidence="2" key="2">
    <citation type="journal article" date="2007" name="Science">
        <title>Genome sequence of Aedes aegypti, a major arbovirus vector.</title>
        <authorList>
            <person name="Nene V."/>
            <person name="Wortman J.R."/>
            <person name="Lawson D."/>
            <person name="Haas B."/>
            <person name="Kodira C."/>
            <person name="Tu Z.J."/>
            <person name="Loftus B."/>
            <person name="Xi Z."/>
            <person name="Megy K."/>
            <person name="Grabherr M."/>
            <person name="Ren Q."/>
            <person name="Zdobnov E.M."/>
            <person name="Lobo N.F."/>
            <person name="Campbell K.S."/>
            <person name="Brown S.E."/>
            <person name="Bonaldo M.F."/>
            <person name="Zhu J."/>
            <person name="Sinkins S.P."/>
            <person name="Hogenkamp D.G."/>
            <person name="Amedeo P."/>
            <person name="Arensburger P."/>
            <person name="Atkinson P.W."/>
            <person name="Bidwell S."/>
            <person name="Biedler J."/>
            <person name="Birney E."/>
            <person name="Bruggner R.V."/>
            <person name="Costas J."/>
            <person name="Coy M.R."/>
            <person name="Crabtree J."/>
            <person name="Crawford M."/>
            <person name="Debruyn B."/>
            <person name="Decaprio D."/>
            <person name="Eiglmeier K."/>
            <person name="Eisenstadt E."/>
            <person name="El-Dorry H."/>
            <person name="Gelbart W.M."/>
            <person name="Gomes S.L."/>
            <person name="Hammond M."/>
            <person name="Hannick L.I."/>
            <person name="Hogan J.R."/>
            <person name="Holmes M.H."/>
            <person name="Jaffe D."/>
            <person name="Johnston J.S."/>
            <person name="Kennedy R.C."/>
            <person name="Koo H."/>
            <person name="Kravitz S."/>
            <person name="Kriventseva E.V."/>
            <person name="Kulp D."/>
            <person name="Labutti K."/>
            <person name="Lee E."/>
            <person name="Li S."/>
            <person name="Lovin D.D."/>
            <person name="Mao C."/>
            <person name="Mauceli E."/>
            <person name="Menck C.F."/>
            <person name="Miller J.R."/>
            <person name="Montgomery P."/>
            <person name="Mori A."/>
            <person name="Nascimento A.L."/>
            <person name="Naveira H.F."/>
            <person name="Nusbaum C."/>
            <person name="O'leary S."/>
            <person name="Orvis J."/>
            <person name="Pertea M."/>
            <person name="Quesneville H."/>
            <person name="Reidenbach K.R."/>
            <person name="Rogers Y.H."/>
            <person name="Roth C.W."/>
            <person name="Schneider J.R."/>
            <person name="Schatz M."/>
            <person name="Shumway M."/>
            <person name="Stanke M."/>
            <person name="Stinson E.O."/>
            <person name="Tubio J.M."/>
            <person name="Vanzee J.P."/>
            <person name="Verjovski-Almeida S."/>
            <person name="Werner D."/>
            <person name="White O."/>
            <person name="Wyder S."/>
            <person name="Zeng Q."/>
            <person name="Zhao Q."/>
            <person name="Zhao Y."/>
            <person name="Hill C.A."/>
            <person name="Raikhel A.S."/>
            <person name="Soares M.B."/>
            <person name="Knudson D.L."/>
            <person name="Lee N.H."/>
            <person name="Galagan J."/>
            <person name="Salzberg S.L."/>
            <person name="Paulsen I.T."/>
            <person name="Dimopoulos G."/>
            <person name="Collins F.H."/>
            <person name="Birren B."/>
            <person name="Fraser-Liggett C.M."/>
            <person name="Severson D.W."/>
        </authorList>
    </citation>
    <scope>NUCLEOTIDE SEQUENCE [LARGE SCALE GENOMIC DNA]</scope>
    <source>
        <strain evidence="2">Liverpool</strain>
    </source>
</reference>
<reference evidence="2" key="3">
    <citation type="submission" date="2012-09" db="EMBL/GenBank/DDBJ databases">
        <authorList>
            <consortium name="VectorBase"/>
        </authorList>
    </citation>
    <scope>NUCLEOTIDE SEQUENCE</scope>
    <source>
        <strain evidence="2">Liverpool</strain>
    </source>
</reference>
<feature type="region of interest" description="Disordered" evidence="1">
    <location>
        <begin position="1"/>
        <end position="158"/>
    </location>
</feature>
<dbReference type="HOGENOM" id="CLU_1533858_0_0_1"/>
<feature type="compositionally biased region" description="Polar residues" evidence="1">
    <location>
        <begin position="137"/>
        <end position="150"/>
    </location>
</feature>
<dbReference type="AlphaFoldDB" id="A0A1S4FLS4"/>
<evidence type="ECO:0000313" key="3">
    <source>
        <dbReference type="Proteomes" id="UP000682892"/>
    </source>
</evidence>
<reference evidence="2" key="1">
    <citation type="submission" date="2005-10" db="EMBL/GenBank/DDBJ databases">
        <authorList>
            <person name="Loftus B.J."/>
            <person name="Nene V.M."/>
            <person name="Hannick L.I."/>
            <person name="Bidwell S."/>
            <person name="Haas B."/>
            <person name="Amedeo P."/>
            <person name="Orvis J."/>
            <person name="Wortman J.R."/>
            <person name="White O.R."/>
            <person name="Salzberg S."/>
            <person name="Shumway M."/>
            <person name="Koo H."/>
            <person name="Zhao Y."/>
            <person name="Holmes M."/>
            <person name="Miller J."/>
            <person name="Schatz M."/>
            <person name="Pop M."/>
            <person name="Pai G."/>
            <person name="Utterback T."/>
            <person name="Rogers Y.-H."/>
            <person name="Kravitz S."/>
            <person name="Fraser C.M."/>
        </authorList>
    </citation>
    <scope>NUCLEOTIDE SEQUENCE</scope>
    <source>
        <strain evidence="2">Liverpool</strain>
    </source>
</reference>
<name>A0A1S4FLS4_AEDAE</name>
<dbReference type="OMA" id="CKSITMQ"/>
<dbReference type="Proteomes" id="UP000682892">
    <property type="component" value="Unassembled WGS sequence"/>
</dbReference>
<dbReference type="KEGG" id="aag:5571555"/>